<dbReference type="InterPro" id="IPR022555">
    <property type="entry name" value="DUF2577"/>
</dbReference>
<evidence type="ECO:0000313" key="2">
    <source>
        <dbReference type="Proteomes" id="UP001597497"/>
    </source>
</evidence>
<proteinExistence type="predicted"/>
<name>A0ABW5R9Z2_9BACL</name>
<gene>
    <name evidence="1" type="ORF">ACFSUC_09330</name>
</gene>
<keyword evidence="2" id="KW-1185">Reference proteome</keyword>
<evidence type="ECO:0000313" key="1">
    <source>
        <dbReference type="EMBL" id="MFD2671808.1"/>
    </source>
</evidence>
<protein>
    <submittedName>
        <fullName evidence="1">DUF2577 family protein</fullName>
    </submittedName>
</protein>
<accession>A0ABW5R9Z2</accession>
<reference evidence="2" key="1">
    <citation type="journal article" date="2019" name="Int. J. Syst. Evol. Microbiol.">
        <title>The Global Catalogue of Microorganisms (GCM) 10K type strain sequencing project: providing services to taxonomists for standard genome sequencing and annotation.</title>
        <authorList>
            <consortium name="The Broad Institute Genomics Platform"/>
            <consortium name="The Broad Institute Genome Sequencing Center for Infectious Disease"/>
            <person name="Wu L."/>
            <person name="Ma J."/>
        </authorList>
    </citation>
    <scope>NUCLEOTIDE SEQUENCE [LARGE SCALE GENOMIC DNA]</scope>
    <source>
        <strain evidence="2">KCTC 33676</strain>
    </source>
</reference>
<organism evidence="1 2">
    <name type="scientific">Marinicrinis sediminis</name>
    <dbReference type="NCBI Taxonomy" id="1652465"/>
    <lineage>
        <taxon>Bacteria</taxon>
        <taxon>Bacillati</taxon>
        <taxon>Bacillota</taxon>
        <taxon>Bacilli</taxon>
        <taxon>Bacillales</taxon>
        <taxon>Paenibacillaceae</taxon>
    </lineage>
</organism>
<comment type="caution">
    <text evidence="1">The sequence shown here is derived from an EMBL/GenBank/DDBJ whole genome shotgun (WGS) entry which is preliminary data.</text>
</comment>
<sequence length="100" mass="11161">MDKWSTVFGKMLIERNNPNPAGIIIGKVINGLPNLVVSIGDEILLDMDDLIVPNYLFHKHTHSNDEYHTPITITINAGDQIILIPTPNQQKYAVLDKVGE</sequence>
<dbReference type="Pfam" id="PF10844">
    <property type="entry name" value="DUF2577"/>
    <property type="match status" value="1"/>
</dbReference>
<dbReference type="RefSeq" id="WP_379929282.1">
    <property type="nucleotide sequence ID" value="NZ_JBHUMM010000015.1"/>
</dbReference>
<dbReference type="Proteomes" id="UP001597497">
    <property type="component" value="Unassembled WGS sequence"/>
</dbReference>
<dbReference type="EMBL" id="JBHUMM010000015">
    <property type="protein sequence ID" value="MFD2671808.1"/>
    <property type="molecule type" value="Genomic_DNA"/>
</dbReference>